<keyword evidence="2" id="KW-0560">Oxidoreductase</keyword>
<reference evidence="3 5" key="1">
    <citation type="submission" date="2020-06" db="EMBL/GenBank/DDBJ databases">
        <title>Anoxygenic phototrophic Chloroflexota member uses a Type I reaction center.</title>
        <authorList>
            <person name="Tsuji J.M."/>
            <person name="Shaw N.A."/>
            <person name="Nagashima S."/>
            <person name="Venkiteswaran J."/>
            <person name="Schiff S.L."/>
            <person name="Hanada S."/>
            <person name="Tank M."/>
            <person name="Neufeld J.D."/>
        </authorList>
    </citation>
    <scope>NUCLEOTIDE SEQUENCE [LARGE SCALE GENOMIC DNA]</scope>
    <source>
        <strain evidence="3">L227-S17</strain>
    </source>
</reference>
<comment type="similarity">
    <text evidence="1">Belongs to the short-chain dehydrogenases/reductases (SDR) family.</text>
</comment>
<dbReference type="InterPro" id="IPR036291">
    <property type="entry name" value="NAD(P)-bd_dom_sf"/>
</dbReference>
<dbReference type="Pfam" id="PF00106">
    <property type="entry name" value="adh_short"/>
    <property type="match status" value="1"/>
</dbReference>
<dbReference type="AlphaFoldDB" id="A0A8T7LT96"/>
<dbReference type="RefSeq" id="WP_341469006.1">
    <property type="nucleotide sequence ID" value="NZ_CP128399.1"/>
</dbReference>
<reference evidence="4" key="2">
    <citation type="journal article" date="2024" name="Nature">
        <title>Anoxygenic phototroph of the Chloroflexota uses a type I reaction centre.</title>
        <authorList>
            <person name="Tsuji J.M."/>
            <person name="Shaw N.A."/>
            <person name="Nagashima S."/>
            <person name="Venkiteswaran J.J."/>
            <person name="Schiff S.L."/>
            <person name="Watanabe T."/>
            <person name="Fukui M."/>
            <person name="Hanada S."/>
            <person name="Tank M."/>
            <person name="Neufeld J.D."/>
        </authorList>
    </citation>
    <scope>NUCLEOTIDE SEQUENCE</scope>
    <source>
        <strain evidence="4">L227-S17</strain>
    </source>
</reference>
<dbReference type="GO" id="GO:0016491">
    <property type="term" value="F:oxidoreductase activity"/>
    <property type="evidence" value="ECO:0007669"/>
    <property type="project" value="UniProtKB-KW"/>
</dbReference>
<dbReference type="Proteomes" id="UP001431572">
    <property type="component" value="Chromosome 1"/>
</dbReference>
<dbReference type="PANTHER" id="PTHR44196:SF1">
    <property type="entry name" value="DEHYDROGENASE_REDUCTASE SDR FAMILY MEMBER 7B"/>
    <property type="match status" value="1"/>
</dbReference>
<gene>
    <name evidence="3" type="ORF">HXX08_05070</name>
    <name evidence="4" type="ORF">OZ401_000362</name>
</gene>
<evidence type="ECO:0000256" key="1">
    <source>
        <dbReference type="ARBA" id="ARBA00006484"/>
    </source>
</evidence>
<keyword evidence="6" id="KW-1185">Reference proteome</keyword>
<evidence type="ECO:0000313" key="6">
    <source>
        <dbReference type="Proteomes" id="UP001431572"/>
    </source>
</evidence>
<organism evidence="3 5">
    <name type="scientific">Candidatus Chlorohelix allophototropha</name>
    <dbReference type="NCBI Taxonomy" id="3003348"/>
    <lineage>
        <taxon>Bacteria</taxon>
        <taxon>Bacillati</taxon>
        <taxon>Chloroflexota</taxon>
        <taxon>Chloroflexia</taxon>
        <taxon>Candidatus Chloroheliales</taxon>
        <taxon>Candidatus Chloroheliaceae</taxon>
        <taxon>Candidatus Chlorohelix</taxon>
    </lineage>
</organism>
<sequence length="67" mass="6928">MNLRLDGKVAIITGSSRGIGAAIAIGYAEAGASLLLVSRSTPSEETLARLEATGQPYYCLSSDLIDV</sequence>
<dbReference type="EMBL" id="CP128399">
    <property type="protein sequence ID" value="WJW67111.1"/>
    <property type="molecule type" value="Genomic_DNA"/>
</dbReference>
<proteinExistence type="inferred from homology"/>
<dbReference type="InterPro" id="IPR002347">
    <property type="entry name" value="SDR_fam"/>
</dbReference>
<evidence type="ECO:0000313" key="3">
    <source>
        <dbReference type="EMBL" id="NWJ45234.1"/>
    </source>
</evidence>
<evidence type="ECO:0000313" key="5">
    <source>
        <dbReference type="Proteomes" id="UP000521676"/>
    </source>
</evidence>
<evidence type="ECO:0000313" key="4">
    <source>
        <dbReference type="EMBL" id="WJW67111.1"/>
    </source>
</evidence>
<protein>
    <submittedName>
        <fullName evidence="3">SDR family NAD(P)-dependent oxidoreductase</fullName>
    </submittedName>
</protein>
<dbReference type="Proteomes" id="UP000521676">
    <property type="component" value="Unassembled WGS sequence"/>
</dbReference>
<dbReference type="PANTHER" id="PTHR44196">
    <property type="entry name" value="DEHYDROGENASE/REDUCTASE SDR FAMILY MEMBER 7B"/>
    <property type="match status" value="1"/>
</dbReference>
<evidence type="ECO:0000256" key="2">
    <source>
        <dbReference type="ARBA" id="ARBA00023002"/>
    </source>
</evidence>
<accession>A0A8T7LT96</accession>
<name>A0A8T7LT96_9CHLR</name>
<dbReference type="GO" id="GO:0016020">
    <property type="term" value="C:membrane"/>
    <property type="evidence" value="ECO:0007669"/>
    <property type="project" value="TreeGrafter"/>
</dbReference>
<dbReference type="SUPFAM" id="SSF51735">
    <property type="entry name" value="NAD(P)-binding Rossmann-fold domains"/>
    <property type="match status" value="1"/>
</dbReference>
<dbReference type="Gene3D" id="3.40.50.720">
    <property type="entry name" value="NAD(P)-binding Rossmann-like Domain"/>
    <property type="match status" value="1"/>
</dbReference>
<dbReference type="EMBL" id="JACATZ010000001">
    <property type="protein sequence ID" value="NWJ45234.1"/>
    <property type="molecule type" value="Genomic_DNA"/>
</dbReference>